<dbReference type="PANTHER" id="PTHR36002:SF1">
    <property type="entry name" value="PYRD"/>
    <property type="match status" value="1"/>
</dbReference>
<dbReference type="Proteomes" id="UP000316621">
    <property type="component" value="Chromosome 3"/>
</dbReference>
<proteinExistence type="predicted"/>
<accession>A0A4Y7J4S7</accession>
<evidence type="ECO:0000313" key="2">
    <source>
        <dbReference type="Proteomes" id="UP000316621"/>
    </source>
</evidence>
<organism evidence="1 2">
    <name type="scientific">Papaver somniferum</name>
    <name type="common">Opium poppy</name>
    <dbReference type="NCBI Taxonomy" id="3469"/>
    <lineage>
        <taxon>Eukaryota</taxon>
        <taxon>Viridiplantae</taxon>
        <taxon>Streptophyta</taxon>
        <taxon>Embryophyta</taxon>
        <taxon>Tracheophyta</taxon>
        <taxon>Spermatophyta</taxon>
        <taxon>Magnoliopsida</taxon>
        <taxon>Ranunculales</taxon>
        <taxon>Papaveraceae</taxon>
        <taxon>Papaveroideae</taxon>
        <taxon>Papaver</taxon>
    </lineage>
</organism>
<dbReference type="Gramene" id="RZC54665">
    <property type="protein sequence ID" value="RZC54665"/>
    <property type="gene ID" value="C5167_013520"/>
</dbReference>
<keyword evidence="2" id="KW-1185">Reference proteome</keyword>
<evidence type="ECO:0000313" key="1">
    <source>
        <dbReference type="EMBL" id="RZC54665.1"/>
    </source>
</evidence>
<dbReference type="EMBL" id="CM010717">
    <property type="protein sequence ID" value="RZC54665.1"/>
    <property type="molecule type" value="Genomic_DNA"/>
</dbReference>
<gene>
    <name evidence="1" type="ORF">C5167_013520</name>
</gene>
<name>A0A4Y7J4S7_PAPSO</name>
<dbReference type="PANTHER" id="PTHR36002">
    <property type="entry name" value="PYRD"/>
    <property type="match status" value="1"/>
</dbReference>
<reference evidence="1 2" key="1">
    <citation type="journal article" date="2018" name="Science">
        <title>The opium poppy genome and morphinan production.</title>
        <authorList>
            <person name="Guo L."/>
            <person name="Winzer T."/>
            <person name="Yang X."/>
            <person name="Li Y."/>
            <person name="Ning Z."/>
            <person name="He Z."/>
            <person name="Teodor R."/>
            <person name="Lu Y."/>
            <person name="Bowser T.A."/>
            <person name="Graham I.A."/>
            <person name="Ye K."/>
        </authorList>
    </citation>
    <scope>NUCLEOTIDE SEQUENCE [LARGE SCALE GENOMIC DNA]</scope>
    <source>
        <strain evidence="2">cv. HN1</strain>
        <tissue evidence="1">Leaves</tissue>
    </source>
</reference>
<dbReference type="AlphaFoldDB" id="A0A4Y7J4S7"/>
<sequence>MSSGGYCFIRLLCTPILILTLACLICHDVAIPSHSFRSFFVSSSKNEGRCSSQLFSEENINSN</sequence>
<protein>
    <submittedName>
        <fullName evidence="1">Uncharacterized protein</fullName>
    </submittedName>
</protein>